<evidence type="ECO:0000313" key="2">
    <source>
        <dbReference type="Proteomes" id="UP000053157"/>
    </source>
</evidence>
<dbReference type="InterPro" id="IPR043129">
    <property type="entry name" value="ATPase_NBD"/>
</dbReference>
<protein>
    <submittedName>
        <fullName evidence="1">Uncharacterized protein</fullName>
    </submittedName>
</protein>
<gene>
    <name evidence="1" type="ORF">AUR66_03810</name>
</gene>
<sequence>MGVKLGSARTVFVYSDEDGDPETVQTRSCLAVPEDSDQFYYGEDAEAKYPDQTTYVLDAGVPGDAERAELTEQFLTELCAAHDLPADSAVVFAIPAVDDECGLANFNTMVDASDIGDAVTRGFPESLCGSIPAVGDGLSAIDQIFAAINLGATTLEASGYRHGDRLAPFSTAAATGNDVDQAIVDAIADETDGRVELARTTAREYKETYADFDSFEPFTDVFDHPEEGEQEFTVERGLMDPLDAYLDDVVDELTTGFFSRLATQHMRSYQLSVTRPLVVTGGMACIPGLADELASRLSDELDRDVTAVTPDHPEVAAAEGAYRLAERLATTH</sequence>
<name>A0A0W1R5R5_9EURY</name>
<dbReference type="OrthoDB" id="301490at2157"/>
<reference evidence="1 2" key="1">
    <citation type="submission" date="2015-12" db="EMBL/GenBank/DDBJ databases">
        <title>Haloferax profundi sp. nov. isolated from the Discovery deep brine-seawater interface in the Red Sea.</title>
        <authorList>
            <person name="Zhang G."/>
            <person name="Stingl U."/>
            <person name="Rashid M."/>
        </authorList>
    </citation>
    <scope>NUCLEOTIDE SEQUENCE [LARGE SCALE GENOMIC DNA]</scope>
    <source>
        <strain evidence="1 2">SB29</strain>
    </source>
</reference>
<dbReference type="SUPFAM" id="SSF53067">
    <property type="entry name" value="Actin-like ATPase domain"/>
    <property type="match status" value="1"/>
</dbReference>
<dbReference type="EMBL" id="LOPV01000691">
    <property type="protein sequence ID" value="KTG08739.1"/>
    <property type="molecule type" value="Genomic_DNA"/>
</dbReference>
<proteinExistence type="predicted"/>
<dbReference type="Proteomes" id="UP000053157">
    <property type="component" value="Unassembled WGS sequence"/>
</dbReference>
<comment type="caution">
    <text evidence="1">The sequence shown here is derived from an EMBL/GenBank/DDBJ whole genome shotgun (WGS) entry which is preliminary data.</text>
</comment>
<accession>A0A0W1R5R5</accession>
<organism evidence="1 2">
    <name type="scientific">Haloferax profundi</name>
    <dbReference type="NCBI Taxonomy" id="1544718"/>
    <lineage>
        <taxon>Archaea</taxon>
        <taxon>Methanobacteriati</taxon>
        <taxon>Methanobacteriota</taxon>
        <taxon>Stenosarchaea group</taxon>
        <taxon>Halobacteria</taxon>
        <taxon>Halobacteriales</taxon>
        <taxon>Haloferacaceae</taxon>
        <taxon>Haloferax</taxon>
    </lineage>
</organism>
<dbReference type="Pfam" id="PF25229">
    <property type="entry name" value="Salactin"/>
    <property type="match status" value="1"/>
</dbReference>
<evidence type="ECO:0000313" key="1">
    <source>
        <dbReference type="EMBL" id="KTG08739.1"/>
    </source>
</evidence>
<dbReference type="Gene3D" id="3.30.420.40">
    <property type="match status" value="1"/>
</dbReference>
<keyword evidence="2" id="KW-1185">Reference proteome</keyword>
<dbReference type="AlphaFoldDB" id="A0A0W1R5R5"/>
<dbReference type="InterPro" id="IPR057331">
    <property type="entry name" value="Salactin"/>
</dbReference>